<dbReference type="PANTHER" id="PTHR33112">
    <property type="entry name" value="DOMAIN PROTEIN, PUTATIVE-RELATED"/>
    <property type="match status" value="1"/>
</dbReference>
<evidence type="ECO:0000259" key="1">
    <source>
        <dbReference type="Pfam" id="PF06985"/>
    </source>
</evidence>
<dbReference type="Proteomes" id="UP001172684">
    <property type="component" value="Unassembled WGS sequence"/>
</dbReference>
<accession>A0ABQ9NJF0</accession>
<comment type="caution">
    <text evidence="2">The sequence shown here is derived from an EMBL/GenBank/DDBJ whole genome shotgun (WGS) entry which is preliminary data.</text>
</comment>
<protein>
    <recommendedName>
        <fullName evidence="1">Heterokaryon incompatibility domain-containing protein</fullName>
    </recommendedName>
</protein>
<organism evidence="2 3">
    <name type="scientific">Coniosporium apollinis</name>
    <dbReference type="NCBI Taxonomy" id="61459"/>
    <lineage>
        <taxon>Eukaryota</taxon>
        <taxon>Fungi</taxon>
        <taxon>Dikarya</taxon>
        <taxon>Ascomycota</taxon>
        <taxon>Pezizomycotina</taxon>
        <taxon>Dothideomycetes</taxon>
        <taxon>Dothideomycetes incertae sedis</taxon>
        <taxon>Coniosporium</taxon>
    </lineage>
</organism>
<sequence>SRVNIDIALRWYNKCIQEHHQCAIKDVKHAPMPILPTRVIDVGHQGQNPVLYEPTEERAAEYVALSHCWGGAKPMKLGGNAGGRTLLLNLLSCCVGGEPTKSRPKNGKYISLPPLSAWPKTFRDAVEIVRGFDLRYIWIDNVCILQGNPADWAKESERMAAYFGNATFTIAAVGASSDSEGCFFRRMPFFTRPLRLVPVSEDANESYQGFYVHVTGPVSRTVDADESYHAPLDRIGAAVRLRRSSSLLDIAFYYLPPASPNGS</sequence>
<dbReference type="PANTHER" id="PTHR33112:SF16">
    <property type="entry name" value="HETEROKARYON INCOMPATIBILITY DOMAIN-CONTAINING PROTEIN"/>
    <property type="match status" value="1"/>
</dbReference>
<evidence type="ECO:0000313" key="2">
    <source>
        <dbReference type="EMBL" id="KAJ9653294.1"/>
    </source>
</evidence>
<dbReference type="InterPro" id="IPR010730">
    <property type="entry name" value="HET"/>
</dbReference>
<keyword evidence="3" id="KW-1185">Reference proteome</keyword>
<gene>
    <name evidence="2" type="ORF">H2201_009157</name>
</gene>
<evidence type="ECO:0000313" key="3">
    <source>
        <dbReference type="Proteomes" id="UP001172684"/>
    </source>
</evidence>
<reference evidence="2" key="1">
    <citation type="submission" date="2022-10" db="EMBL/GenBank/DDBJ databases">
        <title>Culturing micro-colonial fungi from biological soil crusts in the Mojave desert and describing Neophaeococcomyces mojavensis, and introducing the new genera and species Taxawa tesnikishii.</title>
        <authorList>
            <person name="Kurbessoian T."/>
            <person name="Stajich J.E."/>
        </authorList>
    </citation>
    <scope>NUCLEOTIDE SEQUENCE</scope>
    <source>
        <strain evidence="2">TK_1</strain>
    </source>
</reference>
<proteinExistence type="predicted"/>
<name>A0ABQ9NJF0_9PEZI</name>
<dbReference type="Pfam" id="PF06985">
    <property type="entry name" value="HET"/>
    <property type="match status" value="1"/>
</dbReference>
<dbReference type="EMBL" id="JAPDRL010000335">
    <property type="protein sequence ID" value="KAJ9653294.1"/>
    <property type="molecule type" value="Genomic_DNA"/>
</dbReference>
<feature type="domain" description="Heterokaryon incompatibility" evidence="1">
    <location>
        <begin position="62"/>
        <end position="196"/>
    </location>
</feature>
<feature type="non-terminal residue" evidence="2">
    <location>
        <position position="1"/>
    </location>
</feature>